<dbReference type="EMBL" id="CP095749">
    <property type="protein sequence ID" value="WEB42671.1"/>
    <property type="molecule type" value="Genomic_DNA"/>
</dbReference>
<proteinExistence type="predicted"/>
<sequence length="64" mass="7143">MKNRDEVETVIKELREALARAGIILPSLGLDPVSYAHRTMPPLVELGRCNMDTARRLAKALGER</sequence>
<gene>
    <name evidence="1" type="ORF">MOV08_27760</name>
</gene>
<evidence type="ECO:0000313" key="1">
    <source>
        <dbReference type="EMBL" id="WEB42671.1"/>
    </source>
</evidence>
<dbReference type="RefSeq" id="WP_039636553.1">
    <property type="nucleotide sequence ID" value="NZ_CP095749.1"/>
</dbReference>
<keyword evidence="2" id="KW-1185">Reference proteome</keyword>
<reference evidence="1 2" key="1">
    <citation type="submission" date="2022-03" db="EMBL/GenBank/DDBJ databases">
        <title>Streptomyces yunnanensis P86,complete genome.</title>
        <authorList>
            <person name="Chen S."/>
            <person name="Zhang Q."/>
        </authorList>
    </citation>
    <scope>NUCLEOTIDE SEQUENCE [LARGE SCALE GENOMIC DNA]</scope>
    <source>
        <strain evidence="1 2">P86</strain>
    </source>
</reference>
<name>A0ABY8AG59_9ACTN</name>
<accession>A0ABY8AG59</accession>
<organism evidence="1 2">
    <name type="scientific">Streptomyces yunnanensis</name>
    <dbReference type="NCBI Taxonomy" id="156453"/>
    <lineage>
        <taxon>Bacteria</taxon>
        <taxon>Bacillati</taxon>
        <taxon>Actinomycetota</taxon>
        <taxon>Actinomycetes</taxon>
        <taxon>Kitasatosporales</taxon>
        <taxon>Streptomycetaceae</taxon>
        <taxon>Streptomyces</taxon>
    </lineage>
</organism>
<dbReference type="Proteomes" id="UP001218629">
    <property type="component" value="Chromosome"/>
</dbReference>
<evidence type="ECO:0000313" key="2">
    <source>
        <dbReference type="Proteomes" id="UP001218629"/>
    </source>
</evidence>
<protein>
    <submittedName>
        <fullName evidence="1">Uncharacterized protein</fullName>
    </submittedName>
</protein>